<reference evidence="2 3" key="1">
    <citation type="submission" date="2016-06" db="EMBL/GenBank/DDBJ databases">
        <title>Gene turnover analysis identifies the evolutionary adaptation of the extremophile Acidithiobacillus caldus.</title>
        <authorList>
            <person name="Zhang X."/>
        </authorList>
    </citation>
    <scope>NUCLEOTIDE SEQUENCE [LARGE SCALE GENOMIC DNA]</scope>
    <source>
        <strain evidence="2 3">DX</strain>
    </source>
</reference>
<proteinExistence type="predicted"/>
<keyword evidence="1" id="KW-0051">Antiviral defense</keyword>
<gene>
    <name evidence="2" type="ORF">BAE27_08170</name>
</gene>
<dbReference type="Pfam" id="PF09704">
    <property type="entry name" value="Cas_Cas5d"/>
    <property type="match status" value="1"/>
</dbReference>
<dbReference type="Gene3D" id="3.30.70.2660">
    <property type="match status" value="1"/>
</dbReference>
<dbReference type="CDD" id="cd09756">
    <property type="entry name" value="Cas5_I-E"/>
    <property type="match status" value="1"/>
</dbReference>
<accession>A0A1E7YMM2</accession>
<dbReference type="EMBL" id="LZYE01000211">
    <property type="protein sequence ID" value="OFC35074.1"/>
    <property type="molecule type" value="Genomic_DNA"/>
</dbReference>
<dbReference type="RefSeq" id="WP_070114293.1">
    <property type="nucleotide sequence ID" value="NZ_JABBDM010000001.1"/>
</dbReference>
<dbReference type="InterPro" id="IPR010147">
    <property type="entry name" value="CRISPR-assoc_prot_CasD"/>
</dbReference>
<protein>
    <submittedName>
        <fullName evidence="2">Type I-E CRISPR-associated protein Cas5/CasD</fullName>
    </submittedName>
</protein>
<dbReference type="NCBIfam" id="TIGR02593">
    <property type="entry name" value="CRISPR_cas5"/>
    <property type="match status" value="1"/>
</dbReference>
<dbReference type="AlphaFoldDB" id="A0A1E7YMM2"/>
<organism evidence="2 3">
    <name type="scientific">Acidithiobacillus caldus</name>
    <dbReference type="NCBI Taxonomy" id="33059"/>
    <lineage>
        <taxon>Bacteria</taxon>
        <taxon>Pseudomonadati</taxon>
        <taxon>Pseudomonadota</taxon>
        <taxon>Acidithiobacillia</taxon>
        <taxon>Acidithiobacillales</taxon>
        <taxon>Acidithiobacillaceae</taxon>
        <taxon>Acidithiobacillus</taxon>
    </lineage>
</organism>
<dbReference type="GO" id="GO:0051607">
    <property type="term" value="P:defense response to virus"/>
    <property type="evidence" value="ECO:0007669"/>
    <property type="project" value="UniProtKB-KW"/>
</dbReference>
<evidence type="ECO:0000313" key="2">
    <source>
        <dbReference type="EMBL" id="OFC35074.1"/>
    </source>
</evidence>
<dbReference type="GO" id="GO:0003723">
    <property type="term" value="F:RNA binding"/>
    <property type="evidence" value="ECO:0007669"/>
    <property type="project" value="InterPro"/>
</dbReference>
<dbReference type="GO" id="GO:0043571">
    <property type="term" value="P:maintenance of CRISPR repeat elements"/>
    <property type="evidence" value="ECO:0007669"/>
    <property type="project" value="InterPro"/>
</dbReference>
<evidence type="ECO:0000256" key="1">
    <source>
        <dbReference type="ARBA" id="ARBA00023118"/>
    </source>
</evidence>
<sequence>MAKLLLFQLYGPLASWGDPAVGEYRPSATHPGKSHIAGLLGAALGRRREQEDELAALVHSYGLAVRIEAEGELLRDYHTIQVPPQRRGQRFRTRRDELSVAKPNTILSQRDYRMDAAWICALWASASAPYPLSDLAEALRRPHFTLYLGRKSCTPSLPLNPQLVECVSLKEAFAHYPVDPRLSGALTKSGPHRYCWEMPLPLDLETGFDRGEQLWEVPRNDLPRSRLRWQFGRRDEYHAIG</sequence>
<evidence type="ECO:0000313" key="3">
    <source>
        <dbReference type="Proteomes" id="UP000175616"/>
    </source>
</evidence>
<dbReference type="NCBIfam" id="TIGR01868">
    <property type="entry name" value="casD_Cas5e"/>
    <property type="match status" value="1"/>
</dbReference>
<dbReference type="InterPro" id="IPR021124">
    <property type="entry name" value="CRISPR-assoc_prot_Cas5"/>
</dbReference>
<dbReference type="InterPro" id="IPR013422">
    <property type="entry name" value="CRISPR-assoc_prot_Cas5_N"/>
</dbReference>
<name>A0A1E7YMM2_9PROT</name>
<dbReference type="Proteomes" id="UP000175616">
    <property type="component" value="Unassembled WGS sequence"/>
</dbReference>
<comment type="caution">
    <text evidence="2">The sequence shown here is derived from an EMBL/GenBank/DDBJ whole genome shotgun (WGS) entry which is preliminary data.</text>
</comment>